<comment type="caution">
    <text evidence="3">The sequence shown here is derived from an EMBL/GenBank/DDBJ whole genome shotgun (WGS) entry which is preliminary data.</text>
</comment>
<dbReference type="InterPro" id="IPR029058">
    <property type="entry name" value="AB_hydrolase_fold"/>
</dbReference>
<dbReference type="PANTHER" id="PTHR43798">
    <property type="entry name" value="MONOACYLGLYCEROL LIPASE"/>
    <property type="match status" value="1"/>
</dbReference>
<organism evidence="3 4">
    <name type="scientific">Caballeronia novacaledonica</name>
    <dbReference type="NCBI Taxonomy" id="1544861"/>
    <lineage>
        <taxon>Bacteria</taxon>
        <taxon>Pseudomonadati</taxon>
        <taxon>Pseudomonadota</taxon>
        <taxon>Betaproteobacteria</taxon>
        <taxon>Burkholderiales</taxon>
        <taxon>Burkholderiaceae</taxon>
        <taxon>Caballeronia</taxon>
    </lineage>
</organism>
<dbReference type="InterPro" id="IPR050266">
    <property type="entry name" value="AB_hydrolase_sf"/>
</dbReference>
<dbReference type="Gene3D" id="3.40.50.1820">
    <property type="entry name" value="alpha/beta hydrolase"/>
    <property type="match status" value="1"/>
</dbReference>
<protein>
    <submittedName>
        <fullName evidence="3">Alpha/beta hydrolase</fullName>
    </submittedName>
</protein>
<dbReference type="SUPFAM" id="SSF53474">
    <property type="entry name" value="alpha/beta-Hydrolases"/>
    <property type="match status" value="1"/>
</dbReference>
<dbReference type="GO" id="GO:0016020">
    <property type="term" value="C:membrane"/>
    <property type="evidence" value="ECO:0007669"/>
    <property type="project" value="TreeGrafter"/>
</dbReference>
<keyword evidence="1 3" id="KW-0378">Hydrolase</keyword>
<name>A0AA37IDM3_9BURK</name>
<dbReference type="EMBL" id="BPUS01000010">
    <property type="protein sequence ID" value="GJH27443.1"/>
    <property type="molecule type" value="Genomic_DNA"/>
</dbReference>
<evidence type="ECO:0000256" key="1">
    <source>
        <dbReference type="ARBA" id="ARBA00022801"/>
    </source>
</evidence>
<dbReference type="AlphaFoldDB" id="A0AA37IDM3"/>
<dbReference type="Proteomes" id="UP001055111">
    <property type="component" value="Unassembled WGS sequence"/>
</dbReference>
<evidence type="ECO:0000313" key="3">
    <source>
        <dbReference type="EMBL" id="GJH27443.1"/>
    </source>
</evidence>
<sequence length="283" mass="30440">MNNPLPIEPVSAPSTVIALHCSGSGASQWRKLGEALGSRVSFVAPEHYGCDSTGPWSGERAFTLADEAGRTVDIIDAARGKVHLVGHSYGGGVALRVAMERPERIATLSLYEPSAFHLLRTMGKHGAHALAEIDAISKRTADSVSCGDYRGAAASFVDYWGGDGAWEALRPSVKAALTRWAPKAPLDFRALLDEPTSATAYASLRMPVLVMRGEHAPLPTRALAERLPILLSSARLAIVPRAGHMGPLTHADEVNAAITRHIFGFEAHRRPRDFERRRTAVVS</sequence>
<dbReference type="Pfam" id="PF12697">
    <property type="entry name" value="Abhydrolase_6"/>
    <property type="match status" value="1"/>
</dbReference>
<dbReference type="InterPro" id="IPR000073">
    <property type="entry name" value="AB_hydrolase_1"/>
</dbReference>
<evidence type="ECO:0000313" key="4">
    <source>
        <dbReference type="Proteomes" id="UP001055111"/>
    </source>
</evidence>
<dbReference type="RefSeq" id="WP_238214126.1">
    <property type="nucleotide sequence ID" value="NZ_BPUS01000010.1"/>
</dbReference>
<feature type="domain" description="AB hydrolase-1" evidence="2">
    <location>
        <begin position="16"/>
        <end position="257"/>
    </location>
</feature>
<gene>
    <name evidence="3" type="ORF">CBA19CS42_23025</name>
</gene>
<reference evidence="3" key="1">
    <citation type="submission" date="2022-09" db="EMBL/GenBank/DDBJ databases">
        <title>Isolation and characterization of 3-chlorobenzoate degrading bacteria from soils in Shizuoka.</title>
        <authorList>
            <person name="Ifat A."/>
            <person name="Ogawa N."/>
            <person name="Kimbara K."/>
            <person name="Moriuchi R."/>
            <person name="Dohra H."/>
            <person name="Shintani M."/>
        </authorList>
    </citation>
    <scope>NUCLEOTIDE SEQUENCE</scope>
    <source>
        <strain evidence="3">19CS4-2</strain>
    </source>
</reference>
<proteinExistence type="predicted"/>
<accession>A0AA37IDM3</accession>
<evidence type="ECO:0000259" key="2">
    <source>
        <dbReference type="Pfam" id="PF12697"/>
    </source>
</evidence>
<dbReference type="PANTHER" id="PTHR43798:SF31">
    <property type="entry name" value="AB HYDROLASE SUPERFAMILY PROTEIN YCLE"/>
    <property type="match status" value="1"/>
</dbReference>
<dbReference type="GO" id="GO:0016787">
    <property type="term" value="F:hydrolase activity"/>
    <property type="evidence" value="ECO:0007669"/>
    <property type="project" value="UniProtKB-KW"/>
</dbReference>